<evidence type="ECO:0000313" key="3">
    <source>
        <dbReference type="EMBL" id="SDM79129.1"/>
    </source>
</evidence>
<gene>
    <name evidence="3" type="ORF">SAMN05216544_1178</name>
</gene>
<dbReference type="InterPro" id="IPR008599">
    <property type="entry name" value="Diacid_rec"/>
</dbReference>
<dbReference type="EMBL" id="FNHZ01000002">
    <property type="protein sequence ID" value="SDM79129.1"/>
    <property type="molecule type" value="Genomic_DNA"/>
</dbReference>
<dbReference type="InterPro" id="IPR042070">
    <property type="entry name" value="PucR_C-HTH_sf"/>
</dbReference>
<dbReference type="AlphaFoldDB" id="A0A1G9W3M8"/>
<evidence type="ECO:0000259" key="2">
    <source>
        <dbReference type="Pfam" id="PF13556"/>
    </source>
</evidence>
<dbReference type="InterPro" id="IPR025736">
    <property type="entry name" value="PucR_C-HTH_dom"/>
</dbReference>
<keyword evidence="4" id="KW-1185">Reference proteome</keyword>
<protein>
    <submittedName>
        <fullName evidence="3">Transcriptional regulator, CdaR family</fullName>
    </submittedName>
</protein>
<evidence type="ECO:0000259" key="1">
    <source>
        <dbReference type="Pfam" id="PF05651"/>
    </source>
</evidence>
<dbReference type="Gene3D" id="1.10.10.2840">
    <property type="entry name" value="PucR C-terminal helix-turn-helix domain"/>
    <property type="match status" value="1"/>
</dbReference>
<name>A0A1G9W3M8_9FIRM</name>
<dbReference type="Pfam" id="PF05651">
    <property type="entry name" value="Diacid_rec"/>
    <property type="match status" value="1"/>
</dbReference>
<organism evidence="3 4">
    <name type="scientific">Lachnospira pectinoschiza</name>
    <dbReference type="NCBI Taxonomy" id="28052"/>
    <lineage>
        <taxon>Bacteria</taxon>
        <taxon>Bacillati</taxon>
        <taxon>Bacillota</taxon>
        <taxon>Clostridia</taxon>
        <taxon>Lachnospirales</taxon>
        <taxon>Lachnospiraceae</taxon>
        <taxon>Lachnospira</taxon>
    </lineage>
</organism>
<dbReference type="PANTHER" id="PTHR33744:SF15">
    <property type="entry name" value="CARBOHYDRATE DIACID REGULATOR"/>
    <property type="match status" value="1"/>
</dbReference>
<evidence type="ECO:0000313" key="4">
    <source>
        <dbReference type="Proteomes" id="UP000187651"/>
    </source>
</evidence>
<dbReference type="PANTHER" id="PTHR33744">
    <property type="entry name" value="CARBOHYDRATE DIACID REGULATOR"/>
    <property type="match status" value="1"/>
</dbReference>
<dbReference type="RefSeq" id="WP_074521347.1">
    <property type="nucleotide sequence ID" value="NZ_FNHZ01000002.1"/>
</dbReference>
<feature type="domain" description="PucR C-terminal helix-turn-helix" evidence="2">
    <location>
        <begin position="303"/>
        <end position="359"/>
    </location>
</feature>
<feature type="domain" description="Putative sugar diacid recognition" evidence="1">
    <location>
        <begin position="6"/>
        <end position="134"/>
    </location>
</feature>
<accession>A0A1G9W3M8</accession>
<dbReference type="InterPro" id="IPR051448">
    <property type="entry name" value="CdaR-like_regulators"/>
</dbReference>
<dbReference type="Pfam" id="PF13556">
    <property type="entry name" value="HTH_30"/>
    <property type="match status" value="1"/>
</dbReference>
<sequence>MKIEIREQLASQIVDAIKSICEHDINFIKVDGTISASTDPSRIGSYHEAGKNAAISGETMIVHEDNKLQGIKKGINMPIIHNGETIAVIGITGEPDEVTKYAYFAQRITLLLVREHELELSNHDKKAQINYVVYSLINEDNINRNFMKQVLSLAGINNFEDNYVTVVIKVSNRYNPVNLSMIESDIFETIGHLNNSIYTFNYPNEYVLIISEKELDKKSFLINNLAKRNSKILKIGVGDARILTRQCDSYRLANLALTCVVEEGKVALFSDLDVEILLSSATDDAKKTFLQKTMCNLSKEDIEILKAYFDENMSLKSTCDKLFMHKNTLQYKLNRIASQTGYNPRSFKEACVLHMALKILDIGKE</sequence>
<proteinExistence type="predicted"/>
<dbReference type="Proteomes" id="UP000187651">
    <property type="component" value="Unassembled WGS sequence"/>
</dbReference>
<reference evidence="4" key="1">
    <citation type="submission" date="2016-10" db="EMBL/GenBank/DDBJ databases">
        <authorList>
            <person name="Varghese N."/>
            <person name="Submissions S."/>
        </authorList>
    </citation>
    <scope>NUCLEOTIDE SEQUENCE [LARGE SCALE GENOMIC DNA]</scope>
    <source>
        <strain evidence="4">M83</strain>
    </source>
</reference>